<reference evidence="2" key="1">
    <citation type="journal article" date="2019" name="Int. J. Syst. Evol. Microbiol.">
        <title>The Global Catalogue of Microorganisms (GCM) 10K type strain sequencing project: providing services to taxonomists for standard genome sequencing and annotation.</title>
        <authorList>
            <consortium name="The Broad Institute Genomics Platform"/>
            <consortium name="The Broad Institute Genome Sequencing Center for Infectious Disease"/>
            <person name="Wu L."/>
            <person name="Ma J."/>
        </authorList>
    </citation>
    <scope>NUCLEOTIDE SEQUENCE [LARGE SCALE GENOMIC DNA]</scope>
    <source>
        <strain evidence="2">KCTC 52274</strain>
    </source>
</reference>
<name>A0ABW5LH90_9FLAO</name>
<dbReference type="EMBL" id="JBHULE010000019">
    <property type="protein sequence ID" value="MFD2564165.1"/>
    <property type="molecule type" value="Genomic_DNA"/>
</dbReference>
<comment type="caution">
    <text evidence="1">The sequence shown here is derived from an EMBL/GenBank/DDBJ whole genome shotgun (WGS) entry which is preliminary data.</text>
</comment>
<sequence length="73" mass="8547">MKEELSVSDLRQIIRNLITFIVVEGKEYVNDTKKREYVASYVHLLAKIINQVDQNEQNSLVENISDDISNYMK</sequence>
<evidence type="ECO:0000313" key="2">
    <source>
        <dbReference type="Proteomes" id="UP001597319"/>
    </source>
</evidence>
<keyword evidence="2" id="KW-1185">Reference proteome</keyword>
<dbReference type="Proteomes" id="UP001597319">
    <property type="component" value="Unassembled WGS sequence"/>
</dbReference>
<proteinExistence type="predicted"/>
<accession>A0ABW5LH90</accession>
<protein>
    <submittedName>
        <fullName evidence="1">Uncharacterized protein</fullName>
    </submittedName>
</protein>
<dbReference type="RefSeq" id="WP_378294008.1">
    <property type="nucleotide sequence ID" value="NZ_JBHULE010000019.1"/>
</dbReference>
<evidence type="ECO:0000313" key="1">
    <source>
        <dbReference type="EMBL" id="MFD2564165.1"/>
    </source>
</evidence>
<gene>
    <name evidence="1" type="ORF">ACFSR1_15910</name>
</gene>
<organism evidence="1 2">
    <name type="scientific">Aquimarina rubra</name>
    <dbReference type="NCBI Taxonomy" id="1920033"/>
    <lineage>
        <taxon>Bacteria</taxon>
        <taxon>Pseudomonadati</taxon>
        <taxon>Bacteroidota</taxon>
        <taxon>Flavobacteriia</taxon>
        <taxon>Flavobacteriales</taxon>
        <taxon>Flavobacteriaceae</taxon>
        <taxon>Aquimarina</taxon>
    </lineage>
</organism>